<dbReference type="GO" id="GO:0043755">
    <property type="term" value="F:alpha-ribazole phosphatase activity"/>
    <property type="evidence" value="ECO:0007669"/>
    <property type="project" value="UniProtKB-EC"/>
</dbReference>
<dbReference type="InterPro" id="IPR013078">
    <property type="entry name" value="His_Pase_superF_clade-1"/>
</dbReference>
<dbReference type="AlphaFoldDB" id="A0A3B1AVE3"/>
<dbReference type="Pfam" id="PF00300">
    <property type="entry name" value="His_Phos_1"/>
    <property type="match status" value="1"/>
</dbReference>
<dbReference type="SMART" id="SM00855">
    <property type="entry name" value="PGAM"/>
    <property type="match status" value="1"/>
</dbReference>
<accession>A0A3B1AVE3</accession>
<dbReference type="CDD" id="cd07067">
    <property type="entry name" value="HP_PGM_like"/>
    <property type="match status" value="1"/>
</dbReference>
<dbReference type="Gene3D" id="3.40.50.1240">
    <property type="entry name" value="Phosphoglycerate mutase-like"/>
    <property type="match status" value="1"/>
</dbReference>
<dbReference type="InterPro" id="IPR029033">
    <property type="entry name" value="His_PPase_superfam"/>
</dbReference>
<dbReference type="InterPro" id="IPR050275">
    <property type="entry name" value="PGM_Phosphatase"/>
</dbReference>
<dbReference type="SUPFAM" id="SSF53254">
    <property type="entry name" value="Phosphoglycerate mutase-like"/>
    <property type="match status" value="1"/>
</dbReference>
<organism evidence="1">
    <name type="scientific">hydrothermal vent metagenome</name>
    <dbReference type="NCBI Taxonomy" id="652676"/>
    <lineage>
        <taxon>unclassified sequences</taxon>
        <taxon>metagenomes</taxon>
        <taxon>ecological metagenomes</taxon>
    </lineage>
</organism>
<dbReference type="PANTHER" id="PTHR48100">
    <property type="entry name" value="BROAD-SPECIFICITY PHOSPHATASE YOR283W-RELATED"/>
    <property type="match status" value="1"/>
</dbReference>
<dbReference type="GO" id="GO:0005737">
    <property type="term" value="C:cytoplasm"/>
    <property type="evidence" value="ECO:0007669"/>
    <property type="project" value="TreeGrafter"/>
</dbReference>
<evidence type="ECO:0000313" key="1">
    <source>
        <dbReference type="EMBL" id="VAX10009.1"/>
    </source>
</evidence>
<reference evidence="1" key="1">
    <citation type="submission" date="2018-06" db="EMBL/GenBank/DDBJ databases">
        <authorList>
            <person name="Zhirakovskaya E."/>
        </authorList>
    </citation>
    <scope>NUCLEOTIDE SEQUENCE</scope>
</reference>
<dbReference type="PANTHER" id="PTHR48100:SF1">
    <property type="entry name" value="HISTIDINE PHOSPHATASE FAMILY PROTEIN-RELATED"/>
    <property type="match status" value="1"/>
</dbReference>
<protein>
    <submittedName>
        <fullName evidence="1">Alpha-ribazole-5'-phosphate phosphatase</fullName>
        <ecNumber evidence="1">3.1.3.73</ecNumber>
    </submittedName>
</protein>
<proteinExistence type="predicted"/>
<keyword evidence="1" id="KW-0378">Hydrolase</keyword>
<dbReference type="EMBL" id="UOFY01000043">
    <property type="protein sequence ID" value="VAX10009.1"/>
    <property type="molecule type" value="Genomic_DNA"/>
</dbReference>
<sequence>MTIPPVTTIDLIRHGEPVGGKRYRGHIDDPLSEKGWAQMRSAVADHHPWDAIVSSSLRRCCLFAEELAARHQLPLMSDPHLMEIGFGDWEGCTAAELLEDNPDALYQFWSDPINNTPPGAETLRAFEKRVIKGWNDVLKNYAGQHVLIVGHAGMMRMIIRHVLDMPLDRMFRLQVALAGMSRIEVEGVGESALPRLVFHGGQL</sequence>
<dbReference type="EC" id="3.1.3.73" evidence="1"/>
<name>A0A3B1AVE3_9ZZZZ</name>
<dbReference type="PIRSF" id="PIRSF000709">
    <property type="entry name" value="6PFK_2-Ptase"/>
    <property type="match status" value="1"/>
</dbReference>
<gene>
    <name evidence="1" type="ORF">MNBD_GAMMA25-220</name>
</gene>